<dbReference type="PROSITE" id="PS00211">
    <property type="entry name" value="ABC_TRANSPORTER_1"/>
    <property type="match status" value="1"/>
</dbReference>
<gene>
    <name evidence="5" type="primary">malK</name>
    <name evidence="5" type="ORF">Pan14r_05960</name>
</gene>
<dbReference type="Gene3D" id="3.40.50.300">
    <property type="entry name" value="P-loop containing nucleotide triphosphate hydrolases"/>
    <property type="match status" value="1"/>
</dbReference>
<dbReference type="Pfam" id="PF00005">
    <property type="entry name" value="ABC_tran"/>
    <property type="match status" value="1"/>
</dbReference>
<proteinExistence type="predicted"/>
<keyword evidence="3 5" id="KW-0067">ATP-binding</keyword>
<evidence type="ECO:0000256" key="1">
    <source>
        <dbReference type="ARBA" id="ARBA00022448"/>
    </source>
</evidence>
<dbReference type="AlphaFoldDB" id="A0A5C5Y4N4"/>
<dbReference type="PANTHER" id="PTHR42781">
    <property type="entry name" value="SPERMIDINE/PUTRESCINE IMPORT ATP-BINDING PROTEIN POTA"/>
    <property type="match status" value="1"/>
</dbReference>
<sequence>MPQVQLSAVRFDYPDPAPTASGLLSGIDLDIDDGQYVCLVGNSGSGKSTLLRLIAGLLRPDAGIIRIGGVDVDGVPPHRRDVAMVFQGDALYPHLSVARQLSVGRAQTNVRDSTRLSDIVRSTRIEGLLDRFADGLSGGELKRVGLAKALIRNAGVRLLDEPLSGIDASHRQSLADILIEVHQRGGGVTLHVTHDGQEAVRVADSIAVLHDGRIVQRDNPEVLLDKPEHRATCRLLTPWGLNEFAFTPASKSRSNQIQLSKLPDQDMNTAPTVCILPQAVSVECIESSSTPANVPATLQRVGGDRWAIVGNLVRRASNRFTVSLPIHTHDRSDEAGTKALLRFTVADHDGSMKSAEPGRTVRMVFADDAVHFFDADGWRQDVH</sequence>
<dbReference type="InterPro" id="IPR003439">
    <property type="entry name" value="ABC_transporter-like_ATP-bd"/>
</dbReference>
<keyword evidence="6" id="KW-1185">Reference proteome</keyword>
<dbReference type="InterPro" id="IPR050093">
    <property type="entry name" value="ABC_SmlMolc_Importer"/>
</dbReference>
<dbReference type="Proteomes" id="UP000317238">
    <property type="component" value="Unassembled WGS sequence"/>
</dbReference>
<keyword evidence="2" id="KW-0547">Nucleotide-binding</keyword>
<evidence type="ECO:0000259" key="4">
    <source>
        <dbReference type="PROSITE" id="PS50893"/>
    </source>
</evidence>
<dbReference type="PROSITE" id="PS50893">
    <property type="entry name" value="ABC_TRANSPORTER_2"/>
    <property type="match status" value="1"/>
</dbReference>
<comment type="caution">
    <text evidence="5">The sequence shown here is derived from an EMBL/GenBank/DDBJ whole genome shotgun (WGS) entry which is preliminary data.</text>
</comment>
<dbReference type="InterPro" id="IPR003593">
    <property type="entry name" value="AAA+_ATPase"/>
</dbReference>
<keyword evidence="1" id="KW-0813">Transport</keyword>
<dbReference type="GO" id="GO:0005524">
    <property type="term" value="F:ATP binding"/>
    <property type="evidence" value="ECO:0007669"/>
    <property type="project" value="UniProtKB-KW"/>
</dbReference>
<reference evidence="5 6" key="1">
    <citation type="submission" date="2019-02" db="EMBL/GenBank/DDBJ databases">
        <title>Deep-cultivation of Planctomycetes and their phenomic and genomic characterization uncovers novel biology.</title>
        <authorList>
            <person name="Wiegand S."/>
            <person name="Jogler M."/>
            <person name="Boedeker C."/>
            <person name="Pinto D."/>
            <person name="Vollmers J."/>
            <person name="Rivas-Marin E."/>
            <person name="Kohn T."/>
            <person name="Peeters S.H."/>
            <person name="Heuer A."/>
            <person name="Rast P."/>
            <person name="Oberbeckmann S."/>
            <person name="Bunk B."/>
            <person name="Jeske O."/>
            <person name="Meyerdierks A."/>
            <person name="Storesund J.E."/>
            <person name="Kallscheuer N."/>
            <person name="Luecker S."/>
            <person name="Lage O.M."/>
            <person name="Pohl T."/>
            <person name="Merkel B.J."/>
            <person name="Hornburger P."/>
            <person name="Mueller R.-W."/>
            <person name="Bruemmer F."/>
            <person name="Labrenz M."/>
            <person name="Spormann A.M."/>
            <person name="Op Den Camp H."/>
            <person name="Overmann J."/>
            <person name="Amann R."/>
            <person name="Jetten M.S.M."/>
            <person name="Mascher T."/>
            <person name="Medema M.H."/>
            <person name="Devos D.P."/>
            <person name="Kaster A.-K."/>
            <person name="Ovreas L."/>
            <person name="Rohde M."/>
            <person name="Galperin M.Y."/>
            <person name="Jogler C."/>
        </authorList>
    </citation>
    <scope>NUCLEOTIDE SEQUENCE [LARGE SCALE GENOMIC DNA]</scope>
    <source>
        <strain evidence="5 6">Pan14r</strain>
    </source>
</reference>
<name>A0A5C5Y4N4_9PLAN</name>
<protein>
    <submittedName>
        <fullName evidence="5">Maltose/maltodextrin import ATP-binding protein MalK</fullName>
    </submittedName>
</protein>
<accession>A0A5C5Y4N4</accession>
<feature type="domain" description="ABC transporter" evidence="4">
    <location>
        <begin position="4"/>
        <end position="236"/>
    </location>
</feature>
<evidence type="ECO:0000313" key="6">
    <source>
        <dbReference type="Proteomes" id="UP000317238"/>
    </source>
</evidence>
<evidence type="ECO:0000256" key="2">
    <source>
        <dbReference type="ARBA" id="ARBA00022741"/>
    </source>
</evidence>
<organism evidence="5 6">
    <name type="scientific">Crateriforma conspicua</name>
    <dbReference type="NCBI Taxonomy" id="2527996"/>
    <lineage>
        <taxon>Bacteria</taxon>
        <taxon>Pseudomonadati</taxon>
        <taxon>Planctomycetota</taxon>
        <taxon>Planctomycetia</taxon>
        <taxon>Planctomycetales</taxon>
        <taxon>Planctomycetaceae</taxon>
        <taxon>Crateriforma</taxon>
    </lineage>
</organism>
<dbReference type="SMART" id="SM00382">
    <property type="entry name" value="AAA"/>
    <property type="match status" value="1"/>
</dbReference>
<evidence type="ECO:0000313" key="5">
    <source>
        <dbReference type="EMBL" id="TWT68352.1"/>
    </source>
</evidence>
<dbReference type="SUPFAM" id="SSF52540">
    <property type="entry name" value="P-loop containing nucleoside triphosphate hydrolases"/>
    <property type="match status" value="1"/>
</dbReference>
<dbReference type="EMBL" id="SJPL01000001">
    <property type="protein sequence ID" value="TWT68352.1"/>
    <property type="molecule type" value="Genomic_DNA"/>
</dbReference>
<dbReference type="InterPro" id="IPR017871">
    <property type="entry name" value="ABC_transporter-like_CS"/>
</dbReference>
<evidence type="ECO:0000256" key="3">
    <source>
        <dbReference type="ARBA" id="ARBA00022840"/>
    </source>
</evidence>
<dbReference type="InterPro" id="IPR027417">
    <property type="entry name" value="P-loop_NTPase"/>
</dbReference>
<dbReference type="PANTHER" id="PTHR42781:SF4">
    <property type="entry name" value="SPERMIDINE_PUTRESCINE IMPORT ATP-BINDING PROTEIN POTA"/>
    <property type="match status" value="1"/>
</dbReference>
<dbReference type="GO" id="GO:0016887">
    <property type="term" value="F:ATP hydrolysis activity"/>
    <property type="evidence" value="ECO:0007669"/>
    <property type="project" value="InterPro"/>
</dbReference>